<keyword evidence="3" id="KW-0862">Zinc</keyword>
<sequence length="346" mass="39079">MDNPPRSAGICAHCQTPATKRCSGCRGAAEYDKVTPEPTFYCSSACQTQHWGEHKVKCKQLQARKSLSRAATLLQAILYRIRLHAHTVQSTKAHVDGSRVILRHAKEDKSKAYRPLGPLFLKLKGGDQRVFDAIVMMGSCTEAIVFLYVFVRDILSNLCSRIEELTVEILKEISIERPDGTPLTYTKNHHVYRVTLNNGEIWAINPSGAQYGFSQCLSPWREFENTRLISIHREANLGYHRVEIRRSCYHLKDRCTVIWWAELFDLAAALEEKIPTLSSSHGGNLKLILQGSEAVFQNAKNELLDKLGNCVNLCLDKTFAPQSIAMRSQLVDIRMALEKSTSHPER</sequence>
<keyword evidence="7" id="KW-1185">Reference proteome</keyword>
<gene>
    <name evidence="6" type="ORF">BDV30DRAFT_234111</name>
</gene>
<evidence type="ECO:0000313" key="7">
    <source>
        <dbReference type="Proteomes" id="UP000326289"/>
    </source>
</evidence>
<organism evidence="6 7">
    <name type="scientific">Aspergillus minisclerotigenes</name>
    <dbReference type="NCBI Taxonomy" id="656917"/>
    <lineage>
        <taxon>Eukaryota</taxon>
        <taxon>Fungi</taxon>
        <taxon>Dikarya</taxon>
        <taxon>Ascomycota</taxon>
        <taxon>Pezizomycotina</taxon>
        <taxon>Eurotiomycetes</taxon>
        <taxon>Eurotiomycetidae</taxon>
        <taxon>Eurotiales</taxon>
        <taxon>Aspergillaceae</taxon>
        <taxon>Aspergillus</taxon>
        <taxon>Aspergillus subgen. Circumdati</taxon>
    </lineage>
</organism>
<name>A0A5N6JH13_9EURO</name>
<dbReference type="InterPro" id="IPR002893">
    <property type="entry name" value="Znf_MYND"/>
</dbReference>
<dbReference type="SUPFAM" id="SSF144232">
    <property type="entry name" value="HIT/MYND zinc finger-like"/>
    <property type="match status" value="1"/>
</dbReference>
<dbReference type="Gene3D" id="6.10.140.2220">
    <property type="match status" value="1"/>
</dbReference>
<feature type="domain" description="MYND-type" evidence="5">
    <location>
        <begin position="11"/>
        <end position="58"/>
    </location>
</feature>
<evidence type="ECO:0000259" key="5">
    <source>
        <dbReference type="PROSITE" id="PS50865"/>
    </source>
</evidence>
<dbReference type="Proteomes" id="UP000326289">
    <property type="component" value="Unassembled WGS sequence"/>
</dbReference>
<reference evidence="6 7" key="1">
    <citation type="submission" date="2019-04" db="EMBL/GenBank/DDBJ databases">
        <title>Fungal friends and foes A comparative genomics study of 23 Aspergillus species from section Flavi.</title>
        <authorList>
            <consortium name="DOE Joint Genome Institute"/>
            <person name="Kjaerbolling I."/>
            <person name="Vesth T.C."/>
            <person name="Frisvad J.C."/>
            <person name="Nybo J.L."/>
            <person name="Theobald S."/>
            <person name="Kildgaard S."/>
            <person name="Petersen T.I."/>
            <person name="Kuo A."/>
            <person name="Sato A."/>
            <person name="Lyhne E.K."/>
            <person name="Kogle M.E."/>
            <person name="Wiebenga A."/>
            <person name="Kun R.S."/>
            <person name="Lubbers R.J."/>
            <person name="Makela M.R."/>
            <person name="Barry K."/>
            <person name="Chovatia M."/>
            <person name="Clum A."/>
            <person name="Daum C."/>
            <person name="Haridas S."/>
            <person name="He G."/>
            <person name="LaButti K."/>
            <person name="Lipzen A."/>
            <person name="Mondo S."/>
            <person name="Pangilinan J."/>
            <person name="Riley R."/>
            <person name="Salamov A."/>
            <person name="Simmons B.A."/>
            <person name="Magnuson J.K."/>
            <person name="Henrissat B."/>
            <person name="Mortensen U.H."/>
            <person name="Larsen T.O."/>
            <person name="De vries R.P."/>
            <person name="Grigoriev I.V."/>
            <person name="Machida M."/>
            <person name="Baker S.E."/>
            <person name="Andersen M.R."/>
        </authorList>
    </citation>
    <scope>NUCLEOTIDE SEQUENCE [LARGE SCALE GENOMIC DNA]</scope>
    <source>
        <strain evidence="6 7">CBS 117635</strain>
    </source>
</reference>
<dbReference type="PROSITE" id="PS50865">
    <property type="entry name" value="ZF_MYND_2"/>
    <property type="match status" value="1"/>
</dbReference>
<keyword evidence="1" id="KW-0479">Metal-binding</keyword>
<evidence type="ECO:0000313" key="6">
    <source>
        <dbReference type="EMBL" id="KAB8278165.1"/>
    </source>
</evidence>
<dbReference type="GO" id="GO:0008270">
    <property type="term" value="F:zinc ion binding"/>
    <property type="evidence" value="ECO:0007669"/>
    <property type="project" value="UniProtKB-KW"/>
</dbReference>
<dbReference type="Pfam" id="PF01753">
    <property type="entry name" value="zf-MYND"/>
    <property type="match status" value="1"/>
</dbReference>
<evidence type="ECO:0000256" key="2">
    <source>
        <dbReference type="ARBA" id="ARBA00022771"/>
    </source>
</evidence>
<proteinExistence type="predicted"/>
<accession>A0A5N6JH13</accession>
<evidence type="ECO:0000256" key="1">
    <source>
        <dbReference type="ARBA" id="ARBA00022723"/>
    </source>
</evidence>
<keyword evidence="2 4" id="KW-0863">Zinc-finger</keyword>
<evidence type="ECO:0000256" key="4">
    <source>
        <dbReference type="PROSITE-ProRule" id="PRU00134"/>
    </source>
</evidence>
<dbReference type="AlphaFoldDB" id="A0A5N6JH13"/>
<dbReference type="EMBL" id="ML732769">
    <property type="protein sequence ID" value="KAB8278165.1"/>
    <property type="molecule type" value="Genomic_DNA"/>
</dbReference>
<evidence type="ECO:0000256" key="3">
    <source>
        <dbReference type="ARBA" id="ARBA00022833"/>
    </source>
</evidence>
<protein>
    <recommendedName>
        <fullName evidence="5">MYND-type domain-containing protein</fullName>
    </recommendedName>
</protein>